<accession>A0AAV4PIQ3</accession>
<protein>
    <recommendedName>
        <fullName evidence="3">BTB domain-containing protein</fullName>
    </recommendedName>
</protein>
<dbReference type="Proteomes" id="UP001054945">
    <property type="component" value="Unassembled WGS sequence"/>
</dbReference>
<keyword evidence="2" id="KW-1185">Reference proteome</keyword>
<name>A0AAV4PIQ3_CAEEX</name>
<evidence type="ECO:0000313" key="1">
    <source>
        <dbReference type="EMBL" id="GIX96514.1"/>
    </source>
</evidence>
<reference evidence="1 2" key="1">
    <citation type="submission" date="2021-06" db="EMBL/GenBank/DDBJ databases">
        <title>Caerostris extrusa draft genome.</title>
        <authorList>
            <person name="Kono N."/>
            <person name="Arakawa K."/>
        </authorList>
    </citation>
    <scope>NUCLEOTIDE SEQUENCE [LARGE SCALE GENOMIC DNA]</scope>
</reference>
<evidence type="ECO:0008006" key="3">
    <source>
        <dbReference type="Google" id="ProtNLM"/>
    </source>
</evidence>
<evidence type="ECO:0000313" key="2">
    <source>
        <dbReference type="Proteomes" id="UP001054945"/>
    </source>
</evidence>
<proteinExistence type="predicted"/>
<dbReference type="AlphaFoldDB" id="A0AAV4PIQ3"/>
<dbReference type="InterPro" id="IPR011333">
    <property type="entry name" value="SKP1/BTB/POZ_sf"/>
</dbReference>
<dbReference type="Gene3D" id="3.30.710.10">
    <property type="entry name" value="Potassium Channel Kv1.1, Chain A"/>
    <property type="match status" value="1"/>
</dbReference>
<comment type="caution">
    <text evidence="1">The sequence shown here is derived from an EMBL/GenBank/DDBJ whole genome shotgun (WGS) entry which is preliminary data.</text>
</comment>
<gene>
    <name evidence="1" type="ORF">CEXT_505061</name>
</gene>
<dbReference type="EMBL" id="BPLR01004657">
    <property type="protein sequence ID" value="GIX96514.1"/>
    <property type="molecule type" value="Genomic_DNA"/>
</dbReference>
<organism evidence="1 2">
    <name type="scientific">Caerostris extrusa</name>
    <name type="common">Bark spider</name>
    <name type="synonym">Caerostris bankana</name>
    <dbReference type="NCBI Taxonomy" id="172846"/>
    <lineage>
        <taxon>Eukaryota</taxon>
        <taxon>Metazoa</taxon>
        <taxon>Ecdysozoa</taxon>
        <taxon>Arthropoda</taxon>
        <taxon>Chelicerata</taxon>
        <taxon>Arachnida</taxon>
        <taxon>Araneae</taxon>
        <taxon>Araneomorphae</taxon>
        <taxon>Entelegynae</taxon>
        <taxon>Araneoidea</taxon>
        <taxon>Araneidae</taxon>
        <taxon>Caerostris</taxon>
    </lineage>
</organism>
<sequence length="89" mass="10144">MFSNDIREKSNNCVYITDLEAALARLQSHVFDTVRRLLLCVYSDSLEDLDWESACNLYAAADKCDVNSLKYKCVLYLKQNLKCPTVALS</sequence>
<dbReference type="SUPFAM" id="SSF54695">
    <property type="entry name" value="POZ domain"/>
    <property type="match status" value="1"/>
</dbReference>